<sequence length="174" mass="19028">MINKNNERLNKELVSTENEQTYRITLQSEELTGFGTRTAEKFQIDQKRTPPSFRRAPPAVAVEIALVWGVGATPVQSLPHPSFSGAALFLFEASLASCMASRLTPDLGDVVVAEGSEFIASFSPRSSRFPVVEADGPTCFGWFPAGYLRSVGEESLCLVARFSKIRRLEVGLSL</sequence>
<reference evidence="2" key="1">
    <citation type="journal article" date="2019" name="Curr. Biol.">
        <title>Genome Sequence of Striga asiatica Provides Insight into the Evolution of Plant Parasitism.</title>
        <authorList>
            <person name="Yoshida S."/>
            <person name="Kim S."/>
            <person name="Wafula E.K."/>
            <person name="Tanskanen J."/>
            <person name="Kim Y.M."/>
            <person name="Honaas L."/>
            <person name="Yang Z."/>
            <person name="Spallek T."/>
            <person name="Conn C.E."/>
            <person name="Ichihashi Y."/>
            <person name="Cheong K."/>
            <person name="Cui S."/>
            <person name="Der J.P."/>
            <person name="Gundlach H."/>
            <person name="Jiao Y."/>
            <person name="Hori C."/>
            <person name="Ishida J.K."/>
            <person name="Kasahara H."/>
            <person name="Kiba T."/>
            <person name="Kim M.S."/>
            <person name="Koo N."/>
            <person name="Laohavisit A."/>
            <person name="Lee Y.H."/>
            <person name="Lumba S."/>
            <person name="McCourt P."/>
            <person name="Mortimer J.C."/>
            <person name="Mutuku J.M."/>
            <person name="Nomura T."/>
            <person name="Sasaki-Sekimoto Y."/>
            <person name="Seto Y."/>
            <person name="Wang Y."/>
            <person name="Wakatake T."/>
            <person name="Sakakibara H."/>
            <person name="Demura T."/>
            <person name="Yamaguchi S."/>
            <person name="Yoneyama K."/>
            <person name="Manabe R.I."/>
            <person name="Nelson D.C."/>
            <person name="Schulman A.H."/>
            <person name="Timko M.P."/>
            <person name="dePamphilis C.W."/>
            <person name="Choi D."/>
            <person name="Shirasu K."/>
        </authorList>
    </citation>
    <scope>NUCLEOTIDE SEQUENCE [LARGE SCALE GENOMIC DNA]</scope>
    <source>
        <strain evidence="2">cv. UVA1</strain>
    </source>
</reference>
<organism evidence="1 2">
    <name type="scientific">Striga asiatica</name>
    <name type="common">Asiatic witchweed</name>
    <name type="synonym">Buchnera asiatica</name>
    <dbReference type="NCBI Taxonomy" id="4170"/>
    <lineage>
        <taxon>Eukaryota</taxon>
        <taxon>Viridiplantae</taxon>
        <taxon>Streptophyta</taxon>
        <taxon>Embryophyta</taxon>
        <taxon>Tracheophyta</taxon>
        <taxon>Spermatophyta</taxon>
        <taxon>Magnoliopsida</taxon>
        <taxon>eudicotyledons</taxon>
        <taxon>Gunneridae</taxon>
        <taxon>Pentapetalae</taxon>
        <taxon>asterids</taxon>
        <taxon>lamiids</taxon>
        <taxon>Lamiales</taxon>
        <taxon>Orobanchaceae</taxon>
        <taxon>Buchnereae</taxon>
        <taxon>Striga</taxon>
    </lineage>
</organism>
<protein>
    <submittedName>
        <fullName evidence="1">Lon protease 2</fullName>
    </submittedName>
</protein>
<feature type="non-terminal residue" evidence="1">
    <location>
        <position position="174"/>
    </location>
</feature>
<keyword evidence="2" id="KW-1185">Reference proteome</keyword>
<gene>
    <name evidence="1" type="ORF">STAS_12741</name>
</gene>
<name>A0A5A7PWA6_STRAF</name>
<dbReference type="EMBL" id="BKCP01005172">
    <property type="protein sequence ID" value="GER36407.1"/>
    <property type="molecule type" value="Genomic_DNA"/>
</dbReference>
<evidence type="ECO:0000313" key="2">
    <source>
        <dbReference type="Proteomes" id="UP000325081"/>
    </source>
</evidence>
<evidence type="ECO:0000313" key="1">
    <source>
        <dbReference type="EMBL" id="GER36407.1"/>
    </source>
</evidence>
<dbReference type="AlphaFoldDB" id="A0A5A7PWA6"/>
<keyword evidence="1" id="KW-0645">Protease</keyword>
<comment type="caution">
    <text evidence="1">The sequence shown here is derived from an EMBL/GenBank/DDBJ whole genome shotgun (WGS) entry which is preliminary data.</text>
</comment>
<dbReference type="GO" id="GO:0008233">
    <property type="term" value="F:peptidase activity"/>
    <property type="evidence" value="ECO:0007669"/>
    <property type="project" value="UniProtKB-KW"/>
</dbReference>
<keyword evidence="1" id="KW-0378">Hydrolase</keyword>
<dbReference type="Proteomes" id="UP000325081">
    <property type="component" value="Unassembled WGS sequence"/>
</dbReference>
<proteinExistence type="predicted"/>
<accession>A0A5A7PWA6</accession>
<dbReference type="GO" id="GO:0006508">
    <property type="term" value="P:proteolysis"/>
    <property type="evidence" value="ECO:0007669"/>
    <property type="project" value="UniProtKB-KW"/>
</dbReference>